<name>N2BDZ9_9HELI</name>
<comment type="caution">
    <text evidence="1">The sequence shown here is derived from an EMBL/GenBank/DDBJ whole genome shotgun (WGS) entry which is preliminary data.</text>
</comment>
<protein>
    <submittedName>
        <fullName evidence="1">Uncharacterized protein</fullName>
    </submittedName>
</protein>
<gene>
    <name evidence="1" type="ORF">C826_02404</name>
</gene>
<evidence type="ECO:0000313" key="1">
    <source>
        <dbReference type="EMBL" id="EMZ36600.1"/>
    </source>
</evidence>
<dbReference type="HOGENOM" id="CLU_2031527_0_0_7"/>
<dbReference type="AlphaFoldDB" id="N2BDZ9"/>
<dbReference type="EMBL" id="AQFW01000028">
    <property type="protein sequence ID" value="EMZ36600.1"/>
    <property type="molecule type" value="Genomic_DNA"/>
</dbReference>
<evidence type="ECO:0000313" key="2">
    <source>
        <dbReference type="Proteomes" id="UP000012527"/>
    </source>
</evidence>
<organism evidence="1 2">
    <name type="scientific">Helicobacter bilis WiWa</name>
    <dbReference type="NCBI Taxonomy" id="1235804"/>
    <lineage>
        <taxon>Bacteria</taxon>
        <taxon>Pseudomonadati</taxon>
        <taxon>Campylobacterota</taxon>
        <taxon>Epsilonproteobacteria</taxon>
        <taxon>Campylobacterales</taxon>
        <taxon>Helicobacteraceae</taxon>
        <taxon>Helicobacter</taxon>
    </lineage>
</organism>
<feature type="non-terminal residue" evidence="1">
    <location>
        <position position="1"/>
    </location>
</feature>
<dbReference type="PATRIC" id="fig|1235804.3.peg.2645"/>
<accession>N2BDZ9</accession>
<sequence length="122" mass="13928">EIDKQAKQDYKTSIDNLQNALNDTDFKATLLQGYKQVTDDAIESLGLDNQLTNTLIRETQKLESKANISLSEAIELRKNINEIMRNYEKSSSDLKKFRANKHLDNIKDNIDNAIKNALDSKI</sequence>
<proteinExistence type="predicted"/>
<dbReference type="Proteomes" id="UP000012527">
    <property type="component" value="Unassembled WGS sequence"/>
</dbReference>
<reference evidence="1 2" key="1">
    <citation type="submission" date="2013-02" db="EMBL/GenBank/DDBJ databases">
        <title>The Genome Sequence of Helicobacter bilis WiWa.</title>
        <authorList>
            <consortium name="The Broad Institute Genome Sequencing Platform"/>
            <person name="Ward D."/>
            <person name="Overstreet A.-M.C."/>
            <person name="Ramer-Tait A.E."/>
            <person name="Phillips G.J."/>
            <person name="Wannemuehler M.J."/>
            <person name="Walker B."/>
            <person name="Young S.K."/>
            <person name="Zeng Q."/>
            <person name="Gargeya S."/>
            <person name="Fitzgerald M."/>
            <person name="Haas B."/>
            <person name="Abouelleil A."/>
            <person name="Alvarado L."/>
            <person name="Arachchi H.M."/>
            <person name="Berlin A.M."/>
            <person name="Chapman S.B."/>
            <person name="Dewar J."/>
            <person name="Goldberg J."/>
            <person name="Griggs A."/>
            <person name="Gujja S."/>
            <person name="Hansen M."/>
            <person name="Howarth C."/>
            <person name="Imamovic A."/>
            <person name="Larimer J."/>
            <person name="McCowan C."/>
            <person name="Murphy C."/>
            <person name="Neiman D."/>
            <person name="Pearson M."/>
            <person name="Priest M."/>
            <person name="Roberts A."/>
            <person name="Saif S."/>
            <person name="Shea T."/>
            <person name="Sisk P."/>
            <person name="Sykes S."/>
            <person name="Wortman J."/>
            <person name="Nusbaum C."/>
            <person name="Birren B."/>
        </authorList>
    </citation>
    <scope>NUCLEOTIDE SEQUENCE [LARGE SCALE GENOMIC DNA]</scope>
    <source>
        <strain evidence="1 2">WiWa</strain>
    </source>
</reference>